<proteinExistence type="predicted"/>
<protein>
    <submittedName>
        <fullName evidence="2">Uncharacterized protein</fullName>
    </submittedName>
</protein>
<feature type="compositionally biased region" description="Basic and acidic residues" evidence="1">
    <location>
        <begin position="329"/>
        <end position="338"/>
    </location>
</feature>
<feature type="compositionally biased region" description="Pro residues" evidence="1">
    <location>
        <begin position="265"/>
        <end position="275"/>
    </location>
</feature>
<evidence type="ECO:0000313" key="2">
    <source>
        <dbReference type="EMBL" id="TRM58401.1"/>
    </source>
</evidence>
<dbReference type="OrthoDB" id="2652955at2759"/>
<evidence type="ECO:0000313" key="3">
    <source>
        <dbReference type="Proteomes" id="UP000320762"/>
    </source>
</evidence>
<dbReference type="EMBL" id="VDMD01000036">
    <property type="protein sequence ID" value="TRM58401.1"/>
    <property type="molecule type" value="Genomic_DNA"/>
</dbReference>
<organism evidence="2 3">
    <name type="scientific">Schizophyllum amplum</name>
    <dbReference type="NCBI Taxonomy" id="97359"/>
    <lineage>
        <taxon>Eukaryota</taxon>
        <taxon>Fungi</taxon>
        <taxon>Dikarya</taxon>
        <taxon>Basidiomycota</taxon>
        <taxon>Agaricomycotina</taxon>
        <taxon>Agaricomycetes</taxon>
        <taxon>Agaricomycetidae</taxon>
        <taxon>Agaricales</taxon>
        <taxon>Schizophyllaceae</taxon>
        <taxon>Schizophyllum</taxon>
    </lineage>
</organism>
<feature type="region of interest" description="Disordered" evidence="1">
    <location>
        <begin position="254"/>
        <end position="338"/>
    </location>
</feature>
<gene>
    <name evidence="2" type="ORF">BD626DRAFT_634081</name>
</gene>
<dbReference type="Proteomes" id="UP000320762">
    <property type="component" value="Unassembled WGS sequence"/>
</dbReference>
<dbReference type="AlphaFoldDB" id="A0A550C0S3"/>
<keyword evidence="3" id="KW-1185">Reference proteome</keyword>
<name>A0A550C0S3_9AGAR</name>
<comment type="caution">
    <text evidence="2">The sequence shown here is derived from an EMBL/GenBank/DDBJ whole genome shotgun (WGS) entry which is preliminary data.</text>
</comment>
<reference evidence="2 3" key="1">
    <citation type="journal article" date="2019" name="New Phytol.">
        <title>Comparative genomics reveals unique wood-decay strategies and fruiting body development in the Schizophyllaceae.</title>
        <authorList>
            <person name="Almasi E."/>
            <person name="Sahu N."/>
            <person name="Krizsan K."/>
            <person name="Balint B."/>
            <person name="Kovacs G.M."/>
            <person name="Kiss B."/>
            <person name="Cseklye J."/>
            <person name="Drula E."/>
            <person name="Henrissat B."/>
            <person name="Nagy I."/>
            <person name="Chovatia M."/>
            <person name="Adam C."/>
            <person name="LaButti K."/>
            <person name="Lipzen A."/>
            <person name="Riley R."/>
            <person name="Grigoriev I.V."/>
            <person name="Nagy L.G."/>
        </authorList>
    </citation>
    <scope>NUCLEOTIDE SEQUENCE [LARGE SCALE GENOMIC DNA]</scope>
    <source>
        <strain evidence="2 3">NL-1724</strain>
    </source>
</reference>
<feature type="compositionally biased region" description="Low complexity" evidence="1">
    <location>
        <begin position="276"/>
        <end position="291"/>
    </location>
</feature>
<feature type="compositionally biased region" description="Low complexity" evidence="1">
    <location>
        <begin position="300"/>
        <end position="311"/>
    </location>
</feature>
<accession>A0A550C0S3</accession>
<evidence type="ECO:0000256" key="1">
    <source>
        <dbReference type="SAM" id="MobiDB-lite"/>
    </source>
</evidence>
<sequence length="338" mass="35651">MPPGVACLDIIACIQSEKELDRRKRQLDVAIYLPNGTYLIGAFRVYNSNNVDFQDGELYSFHVNVAGMNANVPLSHVASPFVTQRSTAHFIGDIDPKSIIGPIPAHLTGQCTSSITLAGVAARLPPPLNNSDATVDEEDDPQSSFDMTISQYIGALGDSWKAHAHLPVRVTIPTNARFKLGSKPIPAHGAMVFVHGYVTHVETGDDDLACRFFVLVDTISKLGSVGPAALDAEPVRAPGEPPLKKIKTTLSTAVVGASPRKRQPHPPPIAIPQPSIPSTSTAAVASSPGAGRVSPPSPCTPCSSASPCPSSQTVKGKGRPATRSTKRQLPNEDSVHDG</sequence>
<feature type="compositionally biased region" description="Basic residues" evidence="1">
    <location>
        <begin position="316"/>
        <end position="326"/>
    </location>
</feature>